<evidence type="ECO:0000313" key="9">
    <source>
        <dbReference type="EMBL" id="SEL07979.1"/>
    </source>
</evidence>
<dbReference type="InterPro" id="IPR052027">
    <property type="entry name" value="PspC"/>
</dbReference>
<dbReference type="PANTHER" id="PTHR33885:SF3">
    <property type="entry name" value="PHAGE SHOCK PROTEIN C"/>
    <property type="match status" value="1"/>
</dbReference>
<evidence type="ECO:0000256" key="7">
    <source>
        <dbReference type="SAM" id="Phobius"/>
    </source>
</evidence>
<keyword evidence="10" id="KW-1185">Reference proteome</keyword>
<feature type="transmembrane region" description="Helical" evidence="7">
    <location>
        <begin position="290"/>
        <end position="313"/>
    </location>
</feature>
<keyword evidence="4 7" id="KW-1133">Transmembrane helix</keyword>
<dbReference type="eggNOG" id="COG1983">
    <property type="taxonomic scope" value="Bacteria"/>
</dbReference>
<name>A0A1H7MA76_STRJI</name>
<protein>
    <submittedName>
        <fullName evidence="9">Phage shock protein PspC (Stress-responsive transcriptional regulator)</fullName>
    </submittedName>
</protein>
<dbReference type="Proteomes" id="UP000183015">
    <property type="component" value="Unassembled WGS sequence"/>
</dbReference>
<feature type="transmembrane region" description="Helical" evidence="7">
    <location>
        <begin position="320"/>
        <end position="339"/>
    </location>
</feature>
<accession>A0A1H7MA76</accession>
<organism evidence="9 10">
    <name type="scientific">Streptacidiphilus jiangxiensis</name>
    <dbReference type="NCBI Taxonomy" id="235985"/>
    <lineage>
        <taxon>Bacteria</taxon>
        <taxon>Bacillati</taxon>
        <taxon>Actinomycetota</taxon>
        <taxon>Actinomycetes</taxon>
        <taxon>Kitasatosporales</taxon>
        <taxon>Streptomycetaceae</taxon>
        <taxon>Streptacidiphilus</taxon>
    </lineage>
</organism>
<feature type="transmembrane region" description="Helical" evidence="7">
    <location>
        <begin position="67"/>
        <end position="94"/>
    </location>
</feature>
<comment type="subcellular location">
    <subcellularLocation>
        <location evidence="1">Cell membrane</location>
        <topology evidence="1">Single-pass membrane protein</topology>
    </subcellularLocation>
</comment>
<evidence type="ECO:0000256" key="1">
    <source>
        <dbReference type="ARBA" id="ARBA00004162"/>
    </source>
</evidence>
<feature type="region of interest" description="Disordered" evidence="6">
    <location>
        <begin position="165"/>
        <end position="258"/>
    </location>
</feature>
<keyword evidence="2" id="KW-1003">Cell membrane</keyword>
<evidence type="ECO:0000256" key="5">
    <source>
        <dbReference type="ARBA" id="ARBA00023136"/>
    </source>
</evidence>
<feature type="transmembrane region" description="Helical" evidence="7">
    <location>
        <begin position="140"/>
        <end position="156"/>
    </location>
</feature>
<proteinExistence type="predicted"/>
<evidence type="ECO:0000256" key="2">
    <source>
        <dbReference type="ARBA" id="ARBA00022475"/>
    </source>
</evidence>
<dbReference type="STRING" id="235985.SAMN05414137_105261"/>
<evidence type="ECO:0000259" key="8">
    <source>
        <dbReference type="Pfam" id="PF04024"/>
    </source>
</evidence>
<feature type="compositionally biased region" description="Basic and acidic residues" evidence="6">
    <location>
        <begin position="34"/>
        <end position="46"/>
    </location>
</feature>
<evidence type="ECO:0000256" key="6">
    <source>
        <dbReference type="SAM" id="MobiDB-lite"/>
    </source>
</evidence>
<feature type="compositionally biased region" description="Polar residues" evidence="6">
    <location>
        <begin position="218"/>
        <end position="227"/>
    </location>
</feature>
<dbReference type="OrthoDB" id="3535301at2"/>
<dbReference type="PANTHER" id="PTHR33885">
    <property type="entry name" value="PHAGE SHOCK PROTEIN C"/>
    <property type="match status" value="1"/>
</dbReference>
<evidence type="ECO:0000313" key="10">
    <source>
        <dbReference type="Proteomes" id="UP000183015"/>
    </source>
</evidence>
<dbReference type="InterPro" id="IPR007168">
    <property type="entry name" value="Phageshock_PspC_N"/>
</dbReference>
<sequence>MGTGADGLQDGGMDATTSTHPQPEGDSVPDGGQEPERSRPPLERSASHRVVTGVCGGLGRRLDIDPLVFRVVIAVLCLWGGVGLFIYGVAWLMIPMEGTGKNELQRLMAGRVDGQSLGAVLVTVLGTGIFFSYMGAKDHVFPLLLIAALAFAALRYDPKRHQLPPRDPAVPVAPEPPPAAPNWWQRPDPLLKTAAPAVPVDETPGLPADSPPWDVSPTDATSASGTPTWAFPGQYEPLPFPAPEPGAPEAGAARSADPRRVRGPWGLLTVLLAAGTAGVVYGVGKAHHEVNALAVLASALVVLALGLVVNGFMRRRSTGLTVVALLLSLATVTVGAAPWQHWSHTTWAPVSATQLQTDYSLRFGDGTLDLTQVRPTAGQAVSTHVSLGAGTLEVLLPGAGADSPEVKIHAQTGAGELRLPDGTRVSGVGDSRSIDLNPGGAAAHGTIQLDLQIGLGQLEVVQ</sequence>
<feature type="domain" description="Phage shock protein PspC N-terminal" evidence="8">
    <location>
        <begin position="41"/>
        <end position="97"/>
    </location>
</feature>
<feature type="region of interest" description="Disordered" evidence="6">
    <location>
        <begin position="1"/>
        <end position="46"/>
    </location>
</feature>
<keyword evidence="3 7" id="KW-0812">Transmembrane</keyword>
<dbReference type="Pfam" id="PF04024">
    <property type="entry name" value="PspC"/>
    <property type="match status" value="1"/>
</dbReference>
<evidence type="ECO:0000256" key="4">
    <source>
        <dbReference type="ARBA" id="ARBA00022989"/>
    </source>
</evidence>
<reference evidence="10" key="1">
    <citation type="submission" date="2016-10" db="EMBL/GenBank/DDBJ databases">
        <authorList>
            <person name="Varghese N."/>
        </authorList>
    </citation>
    <scope>NUCLEOTIDE SEQUENCE [LARGE SCALE GENOMIC DNA]</scope>
    <source>
        <strain evidence="10">DSM 45096 / BCRC 16803 / CGMCC 4.1857 / CIP 109030 / JCM 12277 / KCTC 19219 / NBRC 100920 / 33214</strain>
    </source>
</reference>
<dbReference type="eggNOG" id="COG4758">
    <property type="taxonomic scope" value="Bacteria"/>
</dbReference>
<feature type="transmembrane region" description="Helical" evidence="7">
    <location>
        <begin position="115"/>
        <end position="134"/>
    </location>
</feature>
<dbReference type="GO" id="GO:0005886">
    <property type="term" value="C:plasma membrane"/>
    <property type="evidence" value="ECO:0007669"/>
    <property type="project" value="UniProtKB-SubCell"/>
</dbReference>
<dbReference type="AlphaFoldDB" id="A0A1H7MA76"/>
<feature type="compositionally biased region" description="Pro residues" evidence="6">
    <location>
        <begin position="165"/>
        <end position="180"/>
    </location>
</feature>
<gene>
    <name evidence="9" type="ORF">SAMN05414137_105261</name>
</gene>
<feature type="transmembrane region" description="Helical" evidence="7">
    <location>
        <begin position="265"/>
        <end position="284"/>
    </location>
</feature>
<keyword evidence="5 7" id="KW-0472">Membrane</keyword>
<evidence type="ECO:0000256" key="3">
    <source>
        <dbReference type="ARBA" id="ARBA00022692"/>
    </source>
</evidence>
<dbReference type="EMBL" id="FOAZ01000005">
    <property type="protein sequence ID" value="SEL07979.1"/>
    <property type="molecule type" value="Genomic_DNA"/>
</dbReference>